<dbReference type="CDD" id="cd11386">
    <property type="entry name" value="MCP_signal"/>
    <property type="match status" value="1"/>
</dbReference>
<feature type="domain" description="HAMP" evidence="10">
    <location>
        <begin position="223"/>
        <end position="275"/>
    </location>
</feature>
<dbReference type="RefSeq" id="WP_093478754.1">
    <property type="nucleotide sequence ID" value="NZ_FOUI01000021.1"/>
</dbReference>
<dbReference type="PRINTS" id="PR00260">
    <property type="entry name" value="CHEMTRNSDUCR"/>
</dbReference>
<dbReference type="SMART" id="SM00304">
    <property type="entry name" value="HAMP"/>
    <property type="match status" value="1"/>
</dbReference>
<dbReference type="Gene3D" id="6.10.340.10">
    <property type="match status" value="1"/>
</dbReference>
<comment type="similarity">
    <text evidence="6">Belongs to the methyl-accepting chemotaxis (MCP) protein family.</text>
</comment>
<dbReference type="OrthoDB" id="2489132at2"/>
<dbReference type="SUPFAM" id="SSF58104">
    <property type="entry name" value="Methyl-accepting chemotaxis protein (MCP) signaling domain"/>
    <property type="match status" value="1"/>
</dbReference>
<feature type="transmembrane region" description="Helical" evidence="8">
    <location>
        <begin position="201"/>
        <end position="222"/>
    </location>
</feature>
<evidence type="ECO:0000256" key="8">
    <source>
        <dbReference type="SAM" id="Phobius"/>
    </source>
</evidence>
<dbReference type="GO" id="GO:0016020">
    <property type="term" value="C:membrane"/>
    <property type="evidence" value="ECO:0007669"/>
    <property type="project" value="UniProtKB-SubCell"/>
</dbReference>
<keyword evidence="3 8" id="KW-1133">Transmembrane helix</keyword>
<accession>A0A1I4UEL5</accession>
<feature type="domain" description="Methyl-accepting transducer" evidence="9">
    <location>
        <begin position="280"/>
        <end position="516"/>
    </location>
</feature>
<dbReference type="Pfam" id="PF12729">
    <property type="entry name" value="4HB_MCP_1"/>
    <property type="match status" value="1"/>
</dbReference>
<comment type="subcellular location">
    <subcellularLocation>
        <location evidence="1">Membrane</location>
        <topology evidence="1">Multi-pass membrane protein</topology>
    </subcellularLocation>
</comment>
<proteinExistence type="inferred from homology"/>
<evidence type="ECO:0000259" key="10">
    <source>
        <dbReference type="PROSITE" id="PS50885"/>
    </source>
</evidence>
<evidence type="ECO:0000256" key="5">
    <source>
        <dbReference type="ARBA" id="ARBA00023224"/>
    </source>
</evidence>
<keyword evidence="5 7" id="KW-0807">Transducer</keyword>
<dbReference type="InterPro" id="IPR004090">
    <property type="entry name" value="Chemotax_Me-accpt_rcpt"/>
</dbReference>
<evidence type="ECO:0000256" key="4">
    <source>
        <dbReference type="ARBA" id="ARBA00023136"/>
    </source>
</evidence>
<dbReference type="CDD" id="cd06225">
    <property type="entry name" value="HAMP"/>
    <property type="match status" value="1"/>
</dbReference>
<dbReference type="GO" id="GO:0004888">
    <property type="term" value="F:transmembrane signaling receptor activity"/>
    <property type="evidence" value="ECO:0007669"/>
    <property type="project" value="InterPro"/>
</dbReference>
<evidence type="ECO:0000313" key="12">
    <source>
        <dbReference type="Proteomes" id="UP000243629"/>
    </source>
</evidence>
<dbReference type="PANTHER" id="PTHR32089">
    <property type="entry name" value="METHYL-ACCEPTING CHEMOTAXIS PROTEIN MCPB"/>
    <property type="match status" value="1"/>
</dbReference>
<dbReference type="EMBL" id="FOUI01000021">
    <property type="protein sequence ID" value="SFM87250.1"/>
    <property type="molecule type" value="Genomic_DNA"/>
</dbReference>
<keyword evidence="4 8" id="KW-0472">Membrane</keyword>
<evidence type="ECO:0000256" key="3">
    <source>
        <dbReference type="ARBA" id="ARBA00022989"/>
    </source>
</evidence>
<dbReference type="AlphaFoldDB" id="A0A1I4UEL5"/>
<evidence type="ECO:0000313" key="11">
    <source>
        <dbReference type="EMBL" id="SFM87250.1"/>
    </source>
</evidence>
<sequence length="552" mass="59610">MLQLLYTMTIKTRLILLASALVFMMIGAGLIGLAGMQGNNQALQRVYNESLVPTGLISEIINLMGENRAQLLLSLQHDPQSHHFNLHDHPLDVHVQRIEQNARAIDQLWRQLLAVEMTAEERQLASQLQQERNHYVQNGLRPVINEMQSGRFIEGNRLLLTQAEPALRSAKTTADKLLEVYLAGAMHEYEEAERTFSATRLLMVGLVLVGILVAAASSWVTIHGINRSVRNLQEASSAMANGDLQIEVNNPGADELAQIGHTFNSMARSIRQSMQQVASATGQLAAASEETSAISVQTGSGVRQQQAETDQVATAMQEMTATVMEVARNASGAAAAAYEADRQAREGREVLAQSIQAIELLAEEVERASGVIEQLEQDSDAISGVLTVIRAIADQTNLLALNAAIEAARAGEQGRGFAVVADEVRTLASRTQDSTSEIQQMIEKLQAGAGQAVNVMQRSCEQARSGLTQVSTAGNRLQSITAAVTTINDMNTQIASAAEQQSAVADEINRNLISVSEIALQTSEAAQQSASTSEELARLASDLQQVVARFRC</sequence>
<dbReference type="SMART" id="SM00283">
    <property type="entry name" value="MA"/>
    <property type="match status" value="1"/>
</dbReference>
<keyword evidence="2 8" id="KW-0812">Transmembrane</keyword>
<evidence type="ECO:0000259" key="9">
    <source>
        <dbReference type="PROSITE" id="PS50111"/>
    </source>
</evidence>
<dbReference type="Gene3D" id="1.10.287.950">
    <property type="entry name" value="Methyl-accepting chemotaxis protein"/>
    <property type="match status" value="1"/>
</dbReference>
<name>A0A1I4UEL5_9GAMM</name>
<dbReference type="PROSITE" id="PS50885">
    <property type="entry name" value="HAMP"/>
    <property type="match status" value="1"/>
</dbReference>
<dbReference type="InterPro" id="IPR003660">
    <property type="entry name" value="HAMP_dom"/>
</dbReference>
<dbReference type="GO" id="GO:0006935">
    <property type="term" value="P:chemotaxis"/>
    <property type="evidence" value="ECO:0007669"/>
    <property type="project" value="InterPro"/>
</dbReference>
<evidence type="ECO:0000256" key="6">
    <source>
        <dbReference type="ARBA" id="ARBA00029447"/>
    </source>
</evidence>
<dbReference type="PANTHER" id="PTHR32089:SF119">
    <property type="entry name" value="METHYL-ACCEPTING CHEMOTAXIS PROTEIN CTPL"/>
    <property type="match status" value="1"/>
</dbReference>
<dbReference type="FunFam" id="1.10.287.950:FF:000001">
    <property type="entry name" value="Methyl-accepting chemotaxis sensory transducer"/>
    <property type="match status" value="1"/>
</dbReference>
<organism evidence="11 12">
    <name type="scientific">Halopseudomonas yangmingensis</name>
    <dbReference type="NCBI Taxonomy" id="1720063"/>
    <lineage>
        <taxon>Bacteria</taxon>
        <taxon>Pseudomonadati</taxon>
        <taxon>Pseudomonadota</taxon>
        <taxon>Gammaproteobacteria</taxon>
        <taxon>Pseudomonadales</taxon>
        <taxon>Pseudomonadaceae</taxon>
        <taxon>Halopseudomonas</taxon>
    </lineage>
</organism>
<dbReference type="GO" id="GO:0007165">
    <property type="term" value="P:signal transduction"/>
    <property type="evidence" value="ECO:0007669"/>
    <property type="project" value="UniProtKB-KW"/>
</dbReference>
<keyword evidence="12" id="KW-1185">Reference proteome</keyword>
<gene>
    <name evidence="11" type="ORF">SAMN05216217_1214</name>
</gene>
<dbReference type="Pfam" id="PF00015">
    <property type="entry name" value="MCPsignal"/>
    <property type="match status" value="1"/>
</dbReference>
<dbReference type="Pfam" id="PF00672">
    <property type="entry name" value="HAMP"/>
    <property type="match status" value="1"/>
</dbReference>
<feature type="transmembrane region" description="Helical" evidence="8">
    <location>
        <begin position="14"/>
        <end position="35"/>
    </location>
</feature>
<dbReference type="STRING" id="1720063.SAMN05216217_1214"/>
<dbReference type="InterPro" id="IPR024478">
    <property type="entry name" value="HlyB_4HB_MCP"/>
</dbReference>
<evidence type="ECO:0000256" key="1">
    <source>
        <dbReference type="ARBA" id="ARBA00004141"/>
    </source>
</evidence>
<evidence type="ECO:0000256" key="7">
    <source>
        <dbReference type="PROSITE-ProRule" id="PRU00284"/>
    </source>
</evidence>
<reference evidence="12" key="1">
    <citation type="submission" date="2016-10" db="EMBL/GenBank/DDBJ databases">
        <authorList>
            <person name="Varghese N."/>
            <person name="Submissions S."/>
        </authorList>
    </citation>
    <scope>NUCLEOTIDE SEQUENCE [LARGE SCALE GENOMIC DNA]</scope>
    <source>
        <strain evidence="12">DSM 24213</strain>
    </source>
</reference>
<protein>
    <submittedName>
        <fullName evidence="11">Methyl-accepting chemotaxis protein</fullName>
    </submittedName>
</protein>
<evidence type="ECO:0000256" key="2">
    <source>
        <dbReference type="ARBA" id="ARBA00022692"/>
    </source>
</evidence>
<dbReference type="InterPro" id="IPR004089">
    <property type="entry name" value="MCPsignal_dom"/>
</dbReference>
<dbReference type="Proteomes" id="UP000243629">
    <property type="component" value="Unassembled WGS sequence"/>
</dbReference>
<dbReference type="PROSITE" id="PS50111">
    <property type="entry name" value="CHEMOTAXIS_TRANSDUC_2"/>
    <property type="match status" value="1"/>
</dbReference>